<evidence type="ECO:0000313" key="2">
    <source>
        <dbReference type="Proteomes" id="UP001596201"/>
    </source>
</evidence>
<keyword evidence="2" id="KW-1185">Reference proteome</keyword>
<dbReference type="PROSITE" id="PS51318">
    <property type="entry name" value="TAT"/>
    <property type="match status" value="1"/>
</dbReference>
<protein>
    <submittedName>
        <fullName evidence="1">DUF4097 family beta strand repeat-containing protein</fullName>
    </submittedName>
</protein>
<dbReference type="AlphaFoldDB" id="A0ABD5R8X5"/>
<dbReference type="InterPro" id="IPR006311">
    <property type="entry name" value="TAT_signal"/>
</dbReference>
<sequence>MTPTRRRLLATTGALGAAALAGCTDGLSESQQEVTTVSAGGAERFEAINRNGRLDVQAWNRPRVELDVTKRRFPGSAPFEAVSVETSVSDGTLRIESRYDTNPTNAGILVDLVVKVPSTLLAERVETANGEAILRGSPGNPVVRSDNGRAVARNVGGYVTLETSNGAIESTGCDGIDGARTSNGSIDVEVLALRQDADLQVSNGRVTIRASDDLDAEVLLETNNGTIDTSGVDLRNVSTSRNRVEGRLGNGGFQLYARSTNGAVELRGIDGSLGLE</sequence>
<proteinExistence type="predicted"/>
<comment type="caution">
    <text evidence="1">The sequence shown here is derived from an EMBL/GenBank/DDBJ whole genome shotgun (WGS) entry which is preliminary data.</text>
</comment>
<dbReference type="EMBL" id="JBHSKX010000001">
    <property type="protein sequence ID" value="MFC5366102.1"/>
    <property type="molecule type" value="Genomic_DNA"/>
</dbReference>
<dbReference type="PROSITE" id="PS51257">
    <property type="entry name" value="PROKAR_LIPOPROTEIN"/>
    <property type="match status" value="1"/>
</dbReference>
<organism evidence="1 2">
    <name type="scientific">Salinirubrum litoreum</name>
    <dbReference type="NCBI Taxonomy" id="1126234"/>
    <lineage>
        <taxon>Archaea</taxon>
        <taxon>Methanobacteriati</taxon>
        <taxon>Methanobacteriota</taxon>
        <taxon>Stenosarchaea group</taxon>
        <taxon>Halobacteria</taxon>
        <taxon>Halobacteriales</taxon>
        <taxon>Haloferacaceae</taxon>
        <taxon>Salinirubrum</taxon>
    </lineage>
</organism>
<evidence type="ECO:0000313" key="1">
    <source>
        <dbReference type="EMBL" id="MFC5366102.1"/>
    </source>
</evidence>
<reference evidence="1 2" key="1">
    <citation type="journal article" date="2019" name="Int. J. Syst. Evol. Microbiol.">
        <title>The Global Catalogue of Microorganisms (GCM) 10K type strain sequencing project: providing services to taxonomists for standard genome sequencing and annotation.</title>
        <authorList>
            <consortium name="The Broad Institute Genomics Platform"/>
            <consortium name="The Broad Institute Genome Sequencing Center for Infectious Disease"/>
            <person name="Wu L."/>
            <person name="Ma J."/>
        </authorList>
    </citation>
    <scope>NUCLEOTIDE SEQUENCE [LARGE SCALE GENOMIC DNA]</scope>
    <source>
        <strain evidence="1 2">CGMCC 1.12237</strain>
    </source>
</reference>
<name>A0ABD5R8X5_9EURY</name>
<dbReference type="RefSeq" id="WP_227228538.1">
    <property type="nucleotide sequence ID" value="NZ_JAJCVJ010000001.1"/>
</dbReference>
<dbReference type="Proteomes" id="UP001596201">
    <property type="component" value="Unassembled WGS sequence"/>
</dbReference>
<gene>
    <name evidence="1" type="ORF">ACFPJ5_04075</name>
</gene>
<accession>A0ABD5R8X5</accession>